<dbReference type="GO" id="GO:0051493">
    <property type="term" value="P:regulation of cytoskeleton organization"/>
    <property type="evidence" value="ECO:0007669"/>
    <property type="project" value="TreeGrafter"/>
</dbReference>
<dbReference type="InterPro" id="IPR010441">
    <property type="entry name" value="CH_2"/>
</dbReference>
<feature type="coiled-coil region" evidence="1">
    <location>
        <begin position="197"/>
        <end position="231"/>
    </location>
</feature>
<dbReference type="PANTHER" id="PTHR12509">
    <property type="entry name" value="SPERMATOGENESIS-ASSOCIATED 4-RELATED"/>
    <property type="match status" value="1"/>
</dbReference>
<dbReference type="Gene3D" id="1.10.418.10">
    <property type="entry name" value="Calponin-like domain"/>
    <property type="match status" value="1"/>
</dbReference>
<evidence type="ECO:0000313" key="5">
    <source>
        <dbReference type="Proteomes" id="UP000315496"/>
    </source>
</evidence>
<comment type="caution">
    <text evidence="4">The sequence shown here is derived from an EMBL/GenBank/DDBJ whole genome shotgun (WGS) entry which is preliminary data.</text>
</comment>
<dbReference type="VEuPathDB" id="GiardiaDB:GMRT_13799"/>
<dbReference type="FunFam" id="1.10.418.10:FF:000059">
    <property type="entry name" value="RIKEN cDNA 6430531B16 gene"/>
    <property type="match status" value="1"/>
</dbReference>
<dbReference type="PANTHER" id="PTHR12509:SF9">
    <property type="entry name" value="SPERM FLAGELLAR PROTEIN 1 ISOFORM X1"/>
    <property type="match status" value="1"/>
</dbReference>
<dbReference type="InterPro" id="IPR052111">
    <property type="entry name" value="Spermatogenesis_Ciliary_MAP"/>
</dbReference>
<feature type="compositionally biased region" description="Polar residues" evidence="2">
    <location>
        <begin position="124"/>
        <end position="138"/>
    </location>
</feature>
<proteinExistence type="predicted"/>
<dbReference type="Proteomes" id="UP000315496">
    <property type="component" value="Chromosome 2"/>
</dbReference>
<dbReference type="InterPro" id="IPR001715">
    <property type="entry name" value="CH_dom"/>
</dbReference>
<sequence length="242" mass="27704">MARVSHVVLTDDMKLEVYDWVDQVQLSRPRKLIGRDFSDGVLMAETIHYFLPKLVDLNNYQQVFSVEGKKDNWKTLQLKVLGKLHITLTSDEIEALATAKNGAIERLLYRVREEIKRLVDRSGSAKQSRRTSIPNERSGTPPQRTTLQRRRPPMPESPEQLSIPAPQQPLQVPSPPMAPLSQPSQSYSLDDRSISLISDLREENALLKEKLKKLEQLVRIKDEKITTLSNKITFLTDQLRGK</sequence>
<dbReference type="GO" id="GO:0005930">
    <property type="term" value="C:axoneme"/>
    <property type="evidence" value="ECO:0007669"/>
    <property type="project" value="TreeGrafter"/>
</dbReference>
<reference evidence="4 5" key="1">
    <citation type="submission" date="2019-05" db="EMBL/GenBank/DDBJ databases">
        <title>The compact genome of Giardia muris reveals important steps in the evolution of intestinal protozoan parasites.</title>
        <authorList>
            <person name="Xu F."/>
            <person name="Jimenez-Gonzalez A."/>
            <person name="Einarsson E."/>
            <person name="Astvaldsson A."/>
            <person name="Peirasmaki D."/>
            <person name="Eckmann L."/>
            <person name="Andersson J.O."/>
            <person name="Svard S.G."/>
            <person name="Jerlstrom-Hultqvist J."/>
        </authorList>
    </citation>
    <scope>NUCLEOTIDE SEQUENCE [LARGE SCALE GENOMIC DNA]</scope>
    <source>
        <strain evidence="4 5">Roberts-Thomson</strain>
    </source>
</reference>
<keyword evidence="5" id="KW-1185">Reference proteome</keyword>
<dbReference type="OrthoDB" id="193300at2759"/>
<evidence type="ECO:0000313" key="4">
    <source>
        <dbReference type="EMBL" id="TNJ28730.1"/>
    </source>
</evidence>
<feature type="region of interest" description="Disordered" evidence="2">
    <location>
        <begin position="120"/>
        <end position="187"/>
    </location>
</feature>
<dbReference type="InterPro" id="IPR036872">
    <property type="entry name" value="CH_dom_sf"/>
</dbReference>
<dbReference type="Pfam" id="PF06294">
    <property type="entry name" value="CH_2"/>
    <property type="match status" value="1"/>
</dbReference>
<feature type="domain" description="Calponin-homology (CH)" evidence="3">
    <location>
        <begin position="11"/>
        <end position="119"/>
    </location>
</feature>
<keyword evidence="1" id="KW-0175">Coiled coil</keyword>
<evidence type="ECO:0000256" key="2">
    <source>
        <dbReference type="SAM" id="MobiDB-lite"/>
    </source>
</evidence>
<name>A0A4Z1SSH9_GIAMU</name>
<gene>
    <name evidence="4" type="ORF">GMRT_13799</name>
</gene>
<dbReference type="GO" id="GO:0008017">
    <property type="term" value="F:microtubule binding"/>
    <property type="evidence" value="ECO:0007669"/>
    <property type="project" value="TreeGrafter"/>
</dbReference>
<dbReference type="AlphaFoldDB" id="A0A4Z1SSH9"/>
<dbReference type="SUPFAM" id="SSF47576">
    <property type="entry name" value="Calponin-homology domain, CH-domain"/>
    <property type="match status" value="1"/>
</dbReference>
<evidence type="ECO:0000256" key="1">
    <source>
        <dbReference type="SAM" id="Coils"/>
    </source>
</evidence>
<accession>A0A4Z1SSH9</accession>
<evidence type="ECO:0000259" key="3">
    <source>
        <dbReference type="PROSITE" id="PS50021"/>
    </source>
</evidence>
<dbReference type="EMBL" id="VDLU01000002">
    <property type="protein sequence ID" value="TNJ28730.1"/>
    <property type="molecule type" value="Genomic_DNA"/>
</dbReference>
<organism evidence="4 5">
    <name type="scientific">Giardia muris</name>
    <dbReference type="NCBI Taxonomy" id="5742"/>
    <lineage>
        <taxon>Eukaryota</taxon>
        <taxon>Metamonada</taxon>
        <taxon>Diplomonadida</taxon>
        <taxon>Hexamitidae</taxon>
        <taxon>Giardiinae</taxon>
        <taxon>Giardia</taxon>
    </lineage>
</organism>
<protein>
    <submittedName>
        <fullName evidence="4">SPEF1-like protein</fullName>
    </submittedName>
</protein>
<dbReference type="PROSITE" id="PS50021">
    <property type="entry name" value="CH"/>
    <property type="match status" value="1"/>
</dbReference>